<dbReference type="GO" id="GO:0005886">
    <property type="term" value="C:plasma membrane"/>
    <property type="evidence" value="ECO:0007669"/>
    <property type="project" value="UniProtKB-SubCell"/>
</dbReference>
<sequence>MKTVKVCAKLWGAAGASGDNHASLSGGSGGFTKCEFVLWKGERLTILVGQGGEYAANGHAAGITPRFGGGGCGGWNKENNGNSGGGGSFVCVGEGIPSEGEAMRRMLAVAGGGGGAASTYGNPNSPGSGGGECGGDAVGKETECGRGGKSTSGGIAGCSGQNGSFLQGGSGYGKESNVGSGGGGGGFYGGGGGGGRSGAGGGGSGFINKAHPGFVQGETISGPKAGPTEKLPPENSDPDYQDGFGKAHLAQMGTGKGRNGGDGRVVIYVDGKRTVFAFTGNLQTLVL</sequence>
<evidence type="ECO:0000256" key="10">
    <source>
        <dbReference type="ARBA" id="ARBA00022989"/>
    </source>
</evidence>
<keyword evidence="11" id="KW-0472">Membrane</keyword>
<evidence type="ECO:0000256" key="6">
    <source>
        <dbReference type="ARBA" id="ARBA00022729"/>
    </source>
</evidence>
<evidence type="ECO:0000256" key="8">
    <source>
        <dbReference type="ARBA" id="ARBA00022777"/>
    </source>
</evidence>
<evidence type="ECO:0000256" key="3">
    <source>
        <dbReference type="ARBA" id="ARBA00022475"/>
    </source>
</evidence>
<evidence type="ECO:0000256" key="12">
    <source>
        <dbReference type="ARBA" id="ARBA00023137"/>
    </source>
</evidence>
<keyword evidence="10" id="KW-1133">Transmembrane helix</keyword>
<dbReference type="AlphaFoldDB" id="A0A6B2LAL9"/>
<protein>
    <recommendedName>
        <fullName evidence="2">receptor protein-tyrosine kinase</fullName>
        <ecNumber evidence="2">2.7.10.1</ecNumber>
    </recommendedName>
</protein>
<keyword evidence="8" id="KW-0418">Kinase</keyword>
<feature type="domain" description="ALK/LTK-like glycine-rich" evidence="17">
    <location>
        <begin position="9"/>
        <end position="233"/>
    </location>
</feature>
<keyword evidence="13" id="KW-1015">Disulfide bond</keyword>
<keyword evidence="3" id="KW-1003">Cell membrane</keyword>
<dbReference type="Pfam" id="PF12810">
    <property type="entry name" value="ALK_LTK_GRD"/>
    <property type="match status" value="1"/>
</dbReference>
<keyword evidence="15" id="KW-0325">Glycoprotein</keyword>
<keyword evidence="14" id="KW-0675">Receptor</keyword>
<evidence type="ECO:0000256" key="4">
    <source>
        <dbReference type="ARBA" id="ARBA00022679"/>
    </source>
</evidence>
<evidence type="ECO:0000256" key="5">
    <source>
        <dbReference type="ARBA" id="ARBA00022692"/>
    </source>
</evidence>
<dbReference type="InterPro" id="IPR055163">
    <property type="entry name" value="ALK/LTK-like_GRD"/>
</dbReference>
<reference evidence="18" key="1">
    <citation type="journal article" date="2020" name="J. Eukaryot. Microbiol.">
        <title>De novo Sequencing, Assembly and Annotation of the Transcriptome for the Free-Living Testate Amoeba Arcella intermedia.</title>
        <authorList>
            <person name="Ribeiro G.M."/>
            <person name="Porfirio-Sousa A.L."/>
            <person name="Maurer-Alcala X.X."/>
            <person name="Katz L.A."/>
            <person name="Lahr D.J.G."/>
        </authorList>
    </citation>
    <scope>NUCLEOTIDE SEQUENCE</scope>
</reference>
<dbReference type="EC" id="2.7.10.1" evidence="2"/>
<keyword evidence="9" id="KW-0067">ATP-binding</keyword>
<evidence type="ECO:0000256" key="1">
    <source>
        <dbReference type="ARBA" id="ARBA00004251"/>
    </source>
</evidence>
<evidence type="ECO:0000256" key="7">
    <source>
        <dbReference type="ARBA" id="ARBA00022741"/>
    </source>
</evidence>
<evidence type="ECO:0000256" key="9">
    <source>
        <dbReference type="ARBA" id="ARBA00022840"/>
    </source>
</evidence>
<dbReference type="GO" id="GO:0004714">
    <property type="term" value="F:transmembrane receptor protein tyrosine kinase activity"/>
    <property type="evidence" value="ECO:0007669"/>
    <property type="project" value="UniProtKB-EC"/>
</dbReference>
<dbReference type="GO" id="GO:0005524">
    <property type="term" value="F:ATP binding"/>
    <property type="evidence" value="ECO:0007669"/>
    <property type="project" value="UniProtKB-KW"/>
</dbReference>
<feature type="region of interest" description="Disordered" evidence="16">
    <location>
        <begin position="202"/>
        <end position="238"/>
    </location>
</feature>
<evidence type="ECO:0000256" key="11">
    <source>
        <dbReference type="ARBA" id="ARBA00023136"/>
    </source>
</evidence>
<organism evidence="18">
    <name type="scientific">Arcella intermedia</name>
    <dbReference type="NCBI Taxonomy" id="1963864"/>
    <lineage>
        <taxon>Eukaryota</taxon>
        <taxon>Amoebozoa</taxon>
        <taxon>Tubulinea</taxon>
        <taxon>Elardia</taxon>
        <taxon>Arcellinida</taxon>
        <taxon>Sphaerothecina</taxon>
        <taxon>Arcellidae</taxon>
        <taxon>Arcella</taxon>
    </lineage>
</organism>
<dbReference type="EMBL" id="GIBP01005016">
    <property type="protein sequence ID" value="NDV33985.1"/>
    <property type="molecule type" value="Transcribed_RNA"/>
</dbReference>
<keyword evidence="6" id="KW-0732">Signal</keyword>
<evidence type="ECO:0000256" key="16">
    <source>
        <dbReference type="SAM" id="MobiDB-lite"/>
    </source>
</evidence>
<accession>A0A6B2LAL9</accession>
<evidence type="ECO:0000256" key="2">
    <source>
        <dbReference type="ARBA" id="ARBA00011902"/>
    </source>
</evidence>
<keyword evidence="7" id="KW-0547">Nucleotide-binding</keyword>
<proteinExistence type="predicted"/>
<evidence type="ECO:0000256" key="15">
    <source>
        <dbReference type="ARBA" id="ARBA00023180"/>
    </source>
</evidence>
<evidence type="ECO:0000256" key="14">
    <source>
        <dbReference type="ARBA" id="ARBA00023170"/>
    </source>
</evidence>
<keyword evidence="4" id="KW-0808">Transferase</keyword>
<keyword evidence="5" id="KW-0812">Transmembrane</keyword>
<evidence type="ECO:0000313" key="18">
    <source>
        <dbReference type="EMBL" id="NDV33985.1"/>
    </source>
</evidence>
<name>A0A6B2LAL9_9EUKA</name>
<keyword evidence="12" id="KW-0829">Tyrosine-protein kinase</keyword>
<evidence type="ECO:0000256" key="13">
    <source>
        <dbReference type="ARBA" id="ARBA00023157"/>
    </source>
</evidence>
<evidence type="ECO:0000259" key="17">
    <source>
        <dbReference type="Pfam" id="PF12810"/>
    </source>
</evidence>
<comment type="subcellular location">
    <subcellularLocation>
        <location evidence="1">Cell membrane</location>
        <topology evidence="1">Single-pass type I membrane protein</topology>
    </subcellularLocation>
</comment>